<accession>A0AA40AKL4</accession>
<protein>
    <submittedName>
        <fullName evidence="2">Uncharacterized protein</fullName>
    </submittedName>
</protein>
<dbReference type="RefSeq" id="XP_060296365.1">
    <property type="nucleotide sequence ID" value="XM_060439892.1"/>
</dbReference>
<feature type="compositionally biased region" description="Basic residues" evidence="1">
    <location>
        <begin position="199"/>
        <end position="208"/>
    </location>
</feature>
<dbReference type="EMBL" id="JAUIRO010000004">
    <property type="protein sequence ID" value="KAK0717572.1"/>
    <property type="molecule type" value="Genomic_DNA"/>
</dbReference>
<feature type="compositionally biased region" description="Pro residues" evidence="1">
    <location>
        <begin position="106"/>
        <end position="117"/>
    </location>
</feature>
<dbReference type="GeneID" id="85323162"/>
<feature type="region of interest" description="Disordered" evidence="1">
    <location>
        <begin position="99"/>
        <end position="120"/>
    </location>
</feature>
<keyword evidence="3" id="KW-1185">Reference proteome</keyword>
<reference evidence="2" key="1">
    <citation type="submission" date="2023-06" db="EMBL/GenBank/DDBJ databases">
        <title>Genome-scale phylogeny and comparative genomics of the fungal order Sordariales.</title>
        <authorList>
            <consortium name="Lawrence Berkeley National Laboratory"/>
            <person name="Hensen N."/>
            <person name="Bonometti L."/>
            <person name="Westerberg I."/>
            <person name="Brannstrom I.O."/>
            <person name="Guillou S."/>
            <person name="Cros-Aarteil S."/>
            <person name="Calhoun S."/>
            <person name="Haridas S."/>
            <person name="Kuo A."/>
            <person name="Mondo S."/>
            <person name="Pangilinan J."/>
            <person name="Riley R."/>
            <person name="LaButti K."/>
            <person name="Andreopoulos B."/>
            <person name="Lipzen A."/>
            <person name="Chen C."/>
            <person name="Yanf M."/>
            <person name="Daum C."/>
            <person name="Ng V."/>
            <person name="Clum A."/>
            <person name="Steindorff A."/>
            <person name="Ohm R."/>
            <person name="Martin F."/>
            <person name="Silar P."/>
            <person name="Natvig D."/>
            <person name="Lalanne C."/>
            <person name="Gautier V."/>
            <person name="Ament-velasquez S.L."/>
            <person name="Kruys A."/>
            <person name="Hutchinson M.I."/>
            <person name="Powell A.J."/>
            <person name="Barry K."/>
            <person name="Miller A.N."/>
            <person name="Grigoriev I.V."/>
            <person name="Debuchy R."/>
            <person name="Gladieux P."/>
            <person name="Thoren M.H."/>
            <person name="Johannesson H."/>
        </authorList>
    </citation>
    <scope>NUCLEOTIDE SEQUENCE</scope>
    <source>
        <strain evidence="2">SMH2392-1A</strain>
    </source>
</reference>
<sequence length="208" mass="22253">MPTALKPLYIDLYGPRAIKIGTPVADRGFLFSFMVTQKQRLLTPRNDAQSPSPACRDAYTALLSTYIKPTLDSFVQVLPQPKSLLPSTSSRDALGLRRGTLGFRDAPPPPPPPPTQVPPLAFRAATDSTDKVGNSTGSASPAAPTAEVAELTRKVAFLSRQVSKQDRQIGRLIKVLKYNGINTSEDEEDEVDGGGHAGKGNKRKTAGG</sequence>
<feature type="compositionally biased region" description="Low complexity" evidence="1">
    <location>
        <begin position="135"/>
        <end position="146"/>
    </location>
</feature>
<feature type="region of interest" description="Disordered" evidence="1">
    <location>
        <begin position="180"/>
        <end position="208"/>
    </location>
</feature>
<gene>
    <name evidence="2" type="ORF">B0T26DRAFT_675854</name>
</gene>
<evidence type="ECO:0000313" key="3">
    <source>
        <dbReference type="Proteomes" id="UP001172101"/>
    </source>
</evidence>
<name>A0AA40AKL4_9PEZI</name>
<organism evidence="2 3">
    <name type="scientific">Lasiosphaeria miniovina</name>
    <dbReference type="NCBI Taxonomy" id="1954250"/>
    <lineage>
        <taxon>Eukaryota</taxon>
        <taxon>Fungi</taxon>
        <taxon>Dikarya</taxon>
        <taxon>Ascomycota</taxon>
        <taxon>Pezizomycotina</taxon>
        <taxon>Sordariomycetes</taxon>
        <taxon>Sordariomycetidae</taxon>
        <taxon>Sordariales</taxon>
        <taxon>Lasiosphaeriaceae</taxon>
        <taxon>Lasiosphaeria</taxon>
    </lineage>
</organism>
<comment type="caution">
    <text evidence="2">The sequence shown here is derived from an EMBL/GenBank/DDBJ whole genome shotgun (WGS) entry which is preliminary data.</text>
</comment>
<dbReference type="AlphaFoldDB" id="A0AA40AKL4"/>
<proteinExistence type="predicted"/>
<evidence type="ECO:0000313" key="2">
    <source>
        <dbReference type="EMBL" id="KAK0717572.1"/>
    </source>
</evidence>
<feature type="region of interest" description="Disordered" evidence="1">
    <location>
        <begin position="128"/>
        <end position="147"/>
    </location>
</feature>
<evidence type="ECO:0000256" key="1">
    <source>
        <dbReference type="SAM" id="MobiDB-lite"/>
    </source>
</evidence>
<dbReference type="Proteomes" id="UP001172101">
    <property type="component" value="Unassembled WGS sequence"/>
</dbReference>